<dbReference type="InterPro" id="IPR053270">
    <property type="entry name" value="Fv1_restriction_factor"/>
</dbReference>
<organism evidence="3 4">
    <name type="scientific">Buteo japonicus</name>
    <dbReference type="NCBI Taxonomy" id="224669"/>
    <lineage>
        <taxon>Eukaryota</taxon>
        <taxon>Metazoa</taxon>
        <taxon>Chordata</taxon>
        <taxon>Craniata</taxon>
        <taxon>Vertebrata</taxon>
        <taxon>Euteleostomi</taxon>
        <taxon>Archelosauria</taxon>
        <taxon>Archosauria</taxon>
        <taxon>Dinosauria</taxon>
        <taxon>Saurischia</taxon>
        <taxon>Theropoda</taxon>
        <taxon>Coelurosauria</taxon>
        <taxon>Aves</taxon>
        <taxon>Neognathae</taxon>
        <taxon>Neoaves</taxon>
        <taxon>Telluraves</taxon>
        <taxon>Accipitrimorphae</taxon>
        <taxon>Accipitriformes</taxon>
        <taxon>Accipitridae</taxon>
        <taxon>Accipitrinae</taxon>
        <taxon>Buteo</taxon>
    </lineage>
</organism>
<evidence type="ECO:0000313" key="3">
    <source>
        <dbReference type="Ensembl" id="ENSBJAP00000007781.1"/>
    </source>
</evidence>
<feature type="transmembrane region" description="Helical" evidence="2">
    <location>
        <begin position="14"/>
        <end position="34"/>
    </location>
</feature>
<name>A0A8C0HHX8_9AVES</name>
<proteinExistence type="predicted"/>
<feature type="region of interest" description="Disordered" evidence="1">
    <location>
        <begin position="168"/>
        <end position="188"/>
    </location>
</feature>
<dbReference type="PANTHER" id="PTHR48195">
    <property type="entry name" value="FRIEND VIRUS SUSCEPTIBILITY PROTEIN 1"/>
    <property type="match status" value="1"/>
</dbReference>
<dbReference type="GO" id="GO:0005794">
    <property type="term" value="C:Golgi apparatus"/>
    <property type="evidence" value="ECO:0007669"/>
    <property type="project" value="TreeGrafter"/>
</dbReference>
<reference evidence="3" key="1">
    <citation type="submission" date="2025-08" db="UniProtKB">
        <authorList>
            <consortium name="Ensembl"/>
        </authorList>
    </citation>
    <scope>IDENTIFICATION</scope>
</reference>
<evidence type="ECO:0000256" key="1">
    <source>
        <dbReference type="SAM" id="MobiDB-lite"/>
    </source>
</evidence>
<sequence length="273" mass="30157">AELRLFVPSSLYRGMRTCVLLIGIFLFLSSCLFCSRSSKGVWNALATIRDTVLIDSVDASKFLGLTTDPYVHSALRRMTLGGANSWATLQQAIALLKAEGMKLAVGMGDPGLYLDQPLLPGSRNLLLEGCPAGWRPYLIPLFMAEQGTPISQVIEKLGQMGDLPGIMTTENSTPRPQPMKELRPEPGLPGERSCLFKQLLEQGIPKTEIDRQPLLVLRRLAQQGNKNQVRKIQSEAPGFAPVSHSGFQPRPKIPQYPWKELDKTVAQFHPKAK</sequence>
<dbReference type="AlphaFoldDB" id="A0A8C0HHX8"/>
<protein>
    <submittedName>
        <fullName evidence="3">Uncharacterized protein</fullName>
    </submittedName>
</protein>
<keyword evidence="4" id="KW-1185">Reference proteome</keyword>
<dbReference type="Ensembl" id="ENSBJAT00000008000.1">
    <property type="protein sequence ID" value="ENSBJAP00000007781.1"/>
    <property type="gene ID" value="ENSBJAG00000005453.1"/>
</dbReference>
<accession>A0A8C0HHX8</accession>
<dbReference type="Proteomes" id="UP000694555">
    <property type="component" value="Unplaced"/>
</dbReference>
<keyword evidence="2" id="KW-0472">Membrane</keyword>
<dbReference type="GO" id="GO:0009615">
    <property type="term" value="P:response to virus"/>
    <property type="evidence" value="ECO:0007669"/>
    <property type="project" value="TreeGrafter"/>
</dbReference>
<evidence type="ECO:0000313" key="4">
    <source>
        <dbReference type="Proteomes" id="UP000694555"/>
    </source>
</evidence>
<keyword evidence="2" id="KW-0812">Transmembrane</keyword>
<keyword evidence="2" id="KW-1133">Transmembrane helix</keyword>
<reference evidence="3" key="2">
    <citation type="submission" date="2025-09" db="UniProtKB">
        <authorList>
            <consortium name="Ensembl"/>
        </authorList>
    </citation>
    <scope>IDENTIFICATION</scope>
</reference>
<dbReference type="PANTHER" id="PTHR48195:SF1">
    <property type="entry name" value="RIKEN CDNA 2410002F23 GENE"/>
    <property type="match status" value="1"/>
</dbReference>
<evidence type="ECO:0000256" key="2">
    <source>
        <dbReference type="SAM" id="Phobius"/>
    </source>
</evidence>